<sequence>NNKKVFFYFIGYKVPIYCSLDGYSFSCQFLTLIYILNPIDSFLKIH</sequence>
<reference evidence="1" key="1">
    <citation type="submission" date="2014-05" db="EMBL/GenBank/DDBJ databases">
        <authorList>
            <person name="Chronopoulou M."/>
        </authorList>
    </citation>
    <scope>NUCLEOTIDE SEQUENCE</scope>
    <source>
        <tissue evidence="1">Whole organism</tissue>
    </source>
</reference>
<proteinExistence type="predicted"/>
<dbReference type="AlphaFoldDB" id="A0A0K2U2H6"/>
<organism evidence="1">
    <name type="scientific">Lepeophtheirus salmonis</name>
    <name type="common">Salmon louse</name>
    <name type="synonym">Caligus salmonis</name>
    <dbReference type="NCBI Taxonomy" id="72036"/>
    <lineage>
        <taxon>Eukaryota</taxon>
        <taxon>Metazoa</taxon>
        <taxon>Ecdysozoa</taxon>
        <taxon>Arthropoda</taxon>
        <taxon>Crustacea</taxon>
        <taxon>Multicrustacea</taxon>
        <taxon>Hexanauplia</taxon>
        <taxon>Copepoda</taxon>
        <taxon>Siphonostomatoida</taxon>
        <taxon>Caligidae</taxon>
        <taxon>Lepeophtheirus</taxon>
    </lineage>
</organism>
<name>A0A0K2U2H6_LEPSM</name>
<feature type="non-terminal residue" evidence="1">
    <location>
        <position position="1"/>
    </location>
</feature>
<dbReference type="EMBL" id="HACA01014924">
    <property type="protein sequence ID" value="CDW32285.1"/>
    <property type="molecule type" value="Transcribed_RNA"/>
</dbReference>
<evidence type="ECO:0000313" key="1">
    <source>
        <dbReference type="EMBL" id="CDW32285.1"/>
    </source>
</evidence>
<protein>
    <submittedName>
        <fullName evidence="1">Uncharacterized protein</fullName>
    </submittedName>
</protein>
<accession>A0A0K2U2H6</accession>